<protein>
    <recommendedName>
        <fullName evidence="6">NPAS4 bHLH domain-containing protein</fullName>
    </recommendedName>
</protein>
<evidence type="ECO:0000256" key="4">
    <source>
        <dbReference type="ARBA" id="ARBA00023242"/>
    </source>
</evidence>
<dbReference type="Proteomes" id="UP001620645">
    <property type="component" value="Unassembled WGS sequence"/>
</dbReference>
<reference evidence="7 8" key="1">
    <citation type="submission" date="2024-10" db="EMBL/GenBank/DDBJ databases">
        <authorList>
            <person name="Kim D."/>
        </authorList>
    </citation>
    <scope>NUCLEOTIDE SEQUENCE [LARGE SCALE GENOMIC DNA]</scope>
    <source>
        <strain evidence="7">Taebaek</strain>
    </source>
</reference>
<dbReference type="EMBL" id="JBICCN010000356">
    <property type="protein sequence ID" value="KAL3074909.1"/>
    <property type="molecule type" value="Genomic_DNA"/>
</dbReference>
<dbReference type="Pfam" id="PF23183">
    <property type="entry name" value="bHLH_NPAS4"/>
    <property type="match status" value="1"/>
</dbReference>
<feature type="domain" description="NPAS4 bHLH" evidence="6">
    <location>
        <begin position="35"/>
        <end position="86"/>
    </location>
</feature>
<feature type="region of interest" description="Disordered" evidence="5">
    <location>
        <begin position="1"/>
        <end position="46"/>
    </location>
</feature>
<dbReference type="PANTHER" id="PTHR23043">
    <property type="entry name" value="HYPOXIA-INDUCIBLE FACTOR 1 ALPHA"/>
    <property type="match status" value="1"/>
</dbReference>
<name>A0ABD2I331_HETSC</name>
<feature type="region of interest" description="Disordered" evidence="5">
    <location>
        <begin position="584"/>
        <end position="614"/>
    </location>
</feature>
<evidence type="ECO:0000256" key="5">
    <source>
        <dbReference type="SAM" id="MobiDB-lite"/>
    </source>
</evidence>
<accession>A0ABD2I331</accession>
<evidence type="ECO:0000256" key="1">
    <source>
        <dbReference type="ARBA" id="ARBA00023015"/>
    </source>
</evidence>
<feature type="compositionally biased region" description="Polar residues" evidence="5">
    <location>
        <begin position="1"/>
        <end position="15"/>
    </location>
</feature>
<dbReference type="GO" id="GO:0003677">
    <property type="term" value="F:DNA binding"/>
    <property type="evidence" value="ECO:0007669"/>
    <property type="project" value="UniProtKB-KW"/>
</dbReference>
<organism evidence="7 8">
    <name type="scientific">Heterodera schachtii</name>
    <name type="common">Sugarbeet cyst nematode worm</name>
    <name type="synonym">Tylenchus schachtii</name>
    <dbReference type="NCBI Taxonomy" id="97005"/>
    <lineage>
        <taxon>Eukaryota</taxon>
        <taxon>Metazoa</taxon>
        <taxon>Ecdysozoa</taxon>
        <taxon>Nematoda</taxon>
        <taxon>Chromadorea</taxon>
        <taxon>Rhabditida</taxon>
        <taxon>Tylenchina</taxon>
        <taxon>Tylenchomorpha</taxon>
        <taxon>Tylenchoidea</taxon>
        <taxon>Heteroderidae</taxon>
        <taxon>Heteroderinae</taxon>
        <taxon>Heterodera</taxon>
    </lineage>
</organism>
<keyword evidence="4" id="KW-0539">Nucleus</keyword>
<sequence length="694" mass="77482">MLDEQCTSSNTTTTIAGIKRAHGTTTSSNSISNNSRSTRGASKQRRDQINLELAQIRHLLPLVESTKERLFQLQVMALCCVWIRKYHALHGTILPSPKPKVPSVPNHLTASLADLLHDRFLLVATDQGKLITLSDNFHSDPTFSTDEFVSQGDSLYDLIDPRDHQTLAQALSEAQNAKPAVAFRQSDWDGKPSLLVGKFTAAGKTMAQLATVPKGVFTALCRPLRSTVFTTVRDTAAAAGRITVVDERSTDPDTFRLWLSPALQIVQQCTNAEYHLSRLTQSDGTSSDWPSLYQLIHPNCASTLATIHKKLLNHNRHHQYHPISRSNCDEASACAVADQPKQLKPVLLELIPSAASSISSQCQTFNDNNSKMPSSQPLRVHAVFGLCHNQTGTNHQQKQEDKHGSNNQQQNQVIIEAVFQVLSDLEADAAQKADWLYSETADQSNADKKCHQRRFRSNCLTAQPMVSPPVKINFPAPAGIIVPQLASQQQHHQKRFISHCYAVGCHQNWHHYQQQQLAQYQQQQQRLAPRNCYDAGDDGTKFLGDKQLTLAQPLQKKRTDWHQQPVDLNNNCVVMPATAADLVDGVPDADHGDDDDQDSFLQLPSLCDGHQLPELDDRDLDEFFRQVEQGQNGRHNNNSSEVGQVSSSSRDKQQQQQLLNHGQQQDELISRRRKRKKEEEEEDGILLLGNVGTK</sequence>
<feature type="region of interest" description="Disordered" evidence="5">
    <location>
        <begin position="628"/>
        <end position="694"/>
    </location>
</feature>
<dbReference type="InterPro" id="IPR056192">
    <property type="entry name" value="bHLH_NPAS4"/>
</dbReference>
<evidence type="ECO:0000256" key="3">
    <source>
        <dbReference type="ARBA" id="ARBA00023163"/>
    </source>
</evidence>
<keyword evidence="2" id="KW-0238">DNA-binding</keyword>
<keyword evidence="8" id="KW-1185">Reference proteome</keyword>
<gene>
    <name evidence="7" type="ORF">niasHS_014354</name>
</gene>
<keyword evidence="3" id="KW-0804">Transcription</keyword>
<dbReference type="GO" id="GO:0010557">
    <property type="term" value="P:positive regulation of macromolecule biosynthetic process"/>
    <property type="evidence" value="ECO:0007669"/>
    <property type="project" value="UniProtKB-ARBA"/>
</dbReference>
<evidence type="ECO:0000256" key="2">
    <source>
        <dbReference type="ARBA" id="ARBA00023125"/>
    </source>
</evidence>
<comment type="caution">
    <text evidence="7">The sequence shown here is derived from an EMBL/GenBank/DDBJ whole genome shotgun (WGS) entry which is preliminary data.</text>
</comment>
<feature type="compositionally biased region" description="Low complexity" evidence="5">
    <location>
        <begin position="24"/>
        <end position="39"/>
    </location>
</feature>
<evidence type="ECO:0000313" key="8">
    <source>
        <dbReference type="Proteomes" id="UP001620645"/>
    </source>
</evidence>
<dbReference type="PANTHER" id="PTHR23043:SF39">
    <property type="entry name" value="DYSFUSION, ISOFORM D"/>
    <property type="match status" value="1"/>
</dbReference>
<feature type="compositionally biased region" description="Low complexity" evidence="5">
    <location>
        <begin position="636"/>
        <end position="665"/>
    </location>
</feature>
<keyword evidence="1" id="KW-0805">Transcription regulation</keyword>
<proteinExistence type="predicted"/>
<dbReference type="AlphaFoldDB" id="A0ABD2I331"/>
<evidence type="ECO:0000259" key="6">
    <source>
        <dbReference type="Pfam" id="PF23183"/>
    </source>
</evidence>
<dbReference type="Gene3D" id="3.30.450.20">
    <property type="entry name" value="PAS domain"/>
    <property type="match status" value="1"/>
</dbReference>
<evidence type="ECO:0000313" key="7">
    <source>
        <dbReference type="EMBL" id="KAL3074909.1"/>
    </source>
</evidence>